<gene>
    <name evidence="1" type="ORF">IB285_10525</name>
</gene>
<dbReference type="EMBL" id="JACXLC010000001">
    <property type="protein sequence ID" value="MBD2842691.1"/>
    <property type="molecule type" value="Genomic_DNA"/>
</dbReference>
<evidence type="ECO:0000313" key="1">
    <source>
        <dbReference type="EMBL" id="MBD2842691.1"/>
    </source>
</evidence>
<name>A0ABR8KPP3_9SPHN</name>
<sequence>MSGMPDLNGFMLAHGVSWASCQRLMALGVPGRFVAELGARLAIGQARVCLMGGGRFWEPRGPDARVMLACFEGEHLIDIAAFATSFPAEVALATGDGWCLGEDAIRDCERSALAGRYPVLRLVADPLEWLRSGGKSLCVLDWARAIGRLRSLGESVTIECDAGAGEQLKARLKHGGLPRVKERAPVARAREEEAA</sequence>
<dbReference type="Proteomes" id="UP000635384">
    <property type="component" value="Unassembled WGS sequence"/>
</dbReference>
<dbReference type="RefSeq" id="WP_190788134.1">
    <property type="nucleotide sequence ID" value="NZ_JACXLC010000001.1"/>
</dbReference>
<evidence type="ECO:0000313" key="2">
    <source>
        <dbReference type="Proteomes" id="UP000635384"/>
    </source>
</evidence>
<organism evidence="1 2">
    <name type="scientific">Erythrobacter rubeus</name>
    <dbReference type="NCBI Taxonomy" id="2760803"/>
    <lineage>
        <taxon>Bacteria</taxon>
        <taxon>Pseudomonadati</taxon>
        <taxon>Pseudomonadota</taxon>
        <taxon>Alphaproteobacteria</taxon>
        <taxon>Sphingomonadales</taxon>
        <taxon>Erythrobacteraceae</taxon>
        <taxon>Erythrobacter/Porphyrobacter group</taxon>
        <taxon>Erythrobacter</taxon>
    </lineage>
</organism>
<reference evidence="1 2" key="1">
    <citation type="submission" date="2020-09" db="EMBL/GenBank/DDBJ databases">
        <authorList>
            <person name="Yoon J.-W."/>
        </authorList>
    </citation>
    <scope>NUCLEOTIDE SEQUENCE [LARGE SCALE GENOMIC DNA]</scope>
    <source>
        <strain evidence="1 2">KMU-140</strain>
    </source>
</reference>
<keyword evidence="2" id="KW-1185">Reference proteome</keyword>
<comment type="caution">
    <text evidence="1">The sequence shown here is derived from an EMBL/GenBank/DDBJ whole genome shotgun (WGS) entry which is preliminary data.</text>
</comment>
<proteinExistence type="predicted"/>
<accession>A0ABR8KPP3</accession>
<protein>
    <submittedName>
        <fullName evidence="1">Uncharacterized protein</fullName>
    </submittedName>
</protein>